<dbReference type="Gene3D" id="3.40.50.410">
    <property type="entry name" value="von Willebrand factor, type A domain"/>
    <property type="match status" value="1"/>
</dbReference>
<evidence type="ECO:0000256" key="4">
    <source>
        <dbReference type="ARBA" id="ARBA00022723"/>
    </source>
</evidence>
<accession>A0A6P1DXH6</accession>
<evidence type="ECO:0000256" key="5">
    <source>
        <dbReference type="ARBA" id="ARBA00022837"/>
    </source>
</evidence>
<proteinExistence type="inferred from homology"/>
<dbReference type="GO" id="GO:0046872">
    <property type="term" value="F:metal ion binding"/>
    <property type="evidence" value="ECO:0007669"/>
    <property type="project" value="UniProtKB-KW"/>
</dbReference>
<gene>
    <name evidence="8" type="ORF">G3480_14065</name>
</gene>
<keyword evidence="6" id="KW-0281">Fimbrium</keyword>
<dbReference type="Proteomes" id="UP000471640">
    <property type="component" value="Unassembled WGS sequence"/>
</dbReference>
<evidence type="ECO:0000256" key="2">
    <source>
        <dbReference type="ARBA" id="ARBA00008387"/>
    </source>
</evidence>
<dbReference type="SUPFAM" id="SSF50998">
    <property type="entry name" value="Quinoprotein alcohol dehydrogenase-like"/>
    <property type="match status" value="1"/>
</dbReference>
<dbReference type="GO" id="GO:0009289">
    <property type="term" value="C:pilus"/>
    <property type="evidence" value="ECO:0007669"/>
    <property type="project" value="UniProtKB-SubCell"/>
</dbReference>
<evidence type="ECO:0000313" key="8">
    <source>
        <dbReference type="EMBL" id="NEX21426.1"/>
    </source>
</evidence>
<dbReference type="EMBL" id="JAAIJR010000054">
    <property type="protein sequence ID" value="NEX21426.1"/>
    <property type="molecule type" value="Genomic_DNA"/>
</dbReference>
<reference evidence="8 9" key="2">
    <citation type="submission" date="2020-02" db="EMBL/GenBank/DDBJ databases">
        <title>Genome sequences of Thiorhodococcus mannitoliphagus and Thiorhodococcus minor, purple sulfur photosynthetic bacteria in the gammaproteobacterial family, Chromatiaceae.</title>
        <authorList>
            <person name="Aviles F.A."/>
            <person name="Meyer T.E."/>
            <person name="Kyndt J.A."/>
        </authorList>
    </citation>
    <scope>NUCLEOTIDE SEQUENCE [LARGE SCALE GENOMIC DNA]</scope>
    <source>
        <strain evidence="8 9">DSM 18266</strain>
    </source>
</reference>
<dbReference type="AlphaFoldDB" id="A0A6P1DXH6"/>
<dbReference type="InterPro" id="IPR008707">
    <property type="entry name" value="B-propeller_PilY1"/>
</dbReference>
<evidence type="ECO:0000256" key="3">
    <source>
        <dbReference type="ARBA" id="ARBA00022558"/>
    </source>
</evidence>
<sequence length="1155" mass="124105">MFMLDDSGSMMIEVMPDDYIYWNQVDASNNSIGSAAYVFPRADGVYGPTDYDNNVATIADNIAYTALMRSSSFNKTYYNPAITYEPWKRYDGSSYPNASPSCALHNPERPGSGEAYCRDLTSNLQNLSTGTTNWRSCNASGCYATTTALPKSDFWTATYFHHNSGSEWTWANYSRVEIRSTTPSYSGHGRADRTDCTAGVCSYAEEIQNFANWYSYYRSRILAARAGIGKAFLDLDNSARVGFGAINESATTVDGVSSKAVIQGVRSFSPTNRSAFYDFLYTHPIPADGTPLRLALDAAGQYFSRSDDKGPWADTPGTSSALSSSCRQSYTVLMTDGYWTGGTPYEAVTADARDDNDSTAAATITGPGGQTYTYSSTPPFQDNRSNTLADVAMYYWNRDLVGSLANEVPSNSIDPAFWQHMVTYGVGLGVTGTVDPADAYNAIDDATIPIIWPDPDTSEINCSGGHCSARIDDLLHAALNSRGRFFSAQNPDQFAKDLSDVLEDIVDRTSSSAAAVASNSTKIGTDTLIYQAKFDSTDWSGKLLAYALESDGSIDDPDGDGNIEEHAVWDTSAAGKIPAHASRSVFGRIGTDNLELDWGSLTAGQQSTLTGMGIDEDVLDWIRGDQSNEVPSGALRKRLSILGDIVNSSPAYVASLNFGYEYLPATATEQSTYFAFKETNQTRTKMLYVGANDGMLHAFDATSGVEKFAFVPNASLANLAGLSAPGYTHRYFVDGSPQAADAYFSGSWKTVLVGTMGAGGRSVYALDITDPDSFDASDILWELTDADLGYPINQLAQPAIGRMQNGEWAVVLSNGYQSDNHRAVLYVIRLSDGSIIKKVDTGVGDATTPNGLAAPVLVADSNRTIKYAYAGDLLGNLWKFDLSDASTAAWQVAFQSAGTPMPLFRARYLSAGTETPQPITAAPEVGEHPQGGYMLFFGTGKFFEVADDSDTKVQSLYGIWDRDDGTTTAYVAATDRSTLQMQEILAEPTINGRDWRIISDNAITWSGTGAQDGWYMDLASPLNGAEGERAVSAPLLRHGRAIFTTMTPATDVCASGGTSWILEMDMTSGGRLDYSVLDVDGDDNFDPDDFGSYAGNSVPVSGVSTSGDVGIISTPTIIECGDAECKIAAGSSGAVTHIREKGAGSSGRQSWRQLR</sequence>
<dbReference type="InterPro" id="IPR036465">
    <property type="entry name" value="vWFA_dom_sf"/>
</dbReference>
<dbReference type="RefSeq" id="WP_164654526.1">
    <property type="nucleotide sequence ID" value="NZ_JAAIJR010000054.1"/>
</dbReference>
<comment type="subcellular location">
    <subcellularLocation>
        <location evidence="1">Fimbrium</location>
    </subcellularLocation>
</comment>
<keyword evidence="4" id="KW-0479">Metal-binding</keyword>
<keyword evidence="9" id="KW-1185">Reference proteome</keyword>
<name>A0A6P1DXH6_9GAMM</name>
<comment type="similarity">
    <text evidence="2">Belongs to the PilY1 family.</text>
</comment>
<evidence type="ECO:0000259" key="7">
    <source>
        <dbReference type="Pfam" id="PF05567"/>
    </source>
</evidence>
<feature type="domain" description="PilY1 beta-propeller" evidence="7">
    <location>
        <begin position="642"/>
        <end position="983"/>
    </location>
</feature>
<dbReference type="InterPro" id="IPR011047">
    <property type="entry name" value="Quinoprotein_ADH-like_sf"/>
</dbReference>
<evidence type="ECO:0000313" key="9">
    <source>
        <dbReference type="Proteomes" id="UP000471640"/>
    </source>
</evidence>
<keyword evidence="3" id="KW-1029">Fimbrium biogenesis</keyword>
<protein>
    <submittedName>
        <fullName evidence="8">Pilus assembly protein PilY</fullName>
    </submittedName>
</protein>
<evidence type="ECO:0000256" key="1">
    <source>
        <dbReference type="ARBA" id="ARBA00004561"/>
    </source>
</evidence>
<organism evidence="8 9">
    <name type="scientific">Thiorhodococcus mannitoliphagus</name>
    <dbReference type="NCBI Taxonomy" id="329406"/>
    <lineage>
        <taxon>Bacteria</taxon>
        <taxon>Pseudomonadati</taxon>
        <taxon>Pseudomonadota</taxon>
        <taxon>Gammaproteobacteria</taxon>
        <taxon>Chromatiales</taxon>
        <taxon>Chromatiaceae</taxon>
        <taxon>Thiorhodococcus</taxon>
    </lineage>
</organism>
<evidence type="ECO:0000256" key="6">
    <source>
        <dbReference type="ARBA" id="ARBA00023263"/>
    </source>
</evidence>
<keyword evidence="5" id="KW-0106">Calcium</keyword>
<dbReference type="Pfam" id="PF05567">
    <property type="entry name" value="T4P_PilY1"/>
    <property type="match status" value="1"/>
</dbReference>
<reference evidence="9" key="1">
    <citation type="journal article" date="2020" name="Microbiol. Resour. Announc.">
        <title>Draft Genome Sequences of Thiorhodococcus mannitoliphagus and Thiorhodococcus minor, Purple Sulfur Photosynthetic Bacteria in the Gammaproteobacterial Family Chromatiaceae.</title>
        <authorList>
            <person name="Aviles F.A."/>
            <person name="Meyer T.E."/>
            <person name="Kyndt J.A."/>
        </authorList>
    </citation>
    <scope>NUCLEOTIDE SEQUENCE [LARGE SCALE GENOMIC DNA]</scope>
    <source>
        <strain evidence="9">DSM 18266</strain>
    </source>
</reference>
<comment type="caution">
    <text evidence="8">The sequence shown here is derived from an EMBL/GenBank/DDBJ whole genome shotgun (WGS) entry which is preliminary data.</text>
</comment>